<dbReference type="EMBL" id="JAFBDT010000002">
    <property type="protein sequence ID" value="MBM7560954.1"/>
    <property type="molecule type" value="Genomic_DNA"/>
</dbReference>
<dbReference type="Proteomes" id="UP000767854">
    <property type="component" value="Unassembled WGS sequence"/>
</dbReference>
<organism evidence="1 2">
    <name type="scientific">Fusibacter tunisiensis</name>
    <dbReference type="NCBI Taxonomy" id="1008308"/>
    <lineage>
        <taxon>Bacteria</taxon>
        <taxon>Bacillati</taxon>
        <taxon>Bacillota</taxon>
        <taxon>Clostridia</taxon>
        <taxon>Eubacteriales</taxon>
        <taxon>Eubacteriales Family XII. Incertae Sedis</taxon>
        <taxon>Fusibacter</taxon>
    </lineage>
</organism>
<name>A0ABS2MNH6_9FIRM</name>
<dbReference type="Gene3D" id="2.40.128.20">
    <property type="match status" value="1"/>
</dbReference>
<accession>A0ABS2MNH6</accession>
<dbReference type="SUPFAM" id="SSF50814">
    <property type="entry name" value="Lipocalins"/>
    <property type="match status" value="1"/>
</dbReference>
<gene>
    <name evidence="1" type="ORF">JOC49_000468</name>
</gene>
<dbReference type="RefSeq" id="WP_204661799.1">
    <property type="nucleotide sequence ID" value="NZ_JAFBDT010000002.1"/>
</dbReference>
<keyword evidence="2" id="KW-1185">Reference proteome</keyword>
<proteinExistence type="predicted"/>
<protein>
    <submittedName>
        <fullName evidence="1">Uncharacterized beta-barrel protein YwiB (DUF1934 family)</fullName>
    </submittedName>
</protein>
<sequence length="138" mass="15608">MDARLKIKVTSKITDAQGATAEMVIFSDATYKAIGDKRYLMYEETEGSGLEGTKTLLSYESGLVRIKRYGDVNSDLVIQLDATHENFYRTPYGIFEMQTSGKSVHWDDNGRLEILMDYQLCLTSDGTCSHVFIEIEEL</sequence>
<comment type="caution">
    <text evidence="1">The sequence shown here is derived from an EMBL/GenBank/DDBJ whole genome shotgun (WGS) entry which is preliminary data.</text>
</comment>
<dbReference type="InterPro" id="IPR015231">
    <property type="entry name" value="DUF1934"/>
</dbReference>
<reference evidence="1 2" key="1">
    <citation type="submission" date="2021-01" db="EMBL/GenBank/DDBJ databases">
        <title>Genomic Encyclopedia of Type Strains, Phase IV (KMG-IV): sequencing the most valuable type-strain genomes for metagenomic binning, comparative biology and taxonomic classification.</title>
        <authorList>
            <person name="Goeker M."/>
        </authorList>
    </citation>
    <scope>NUCLEOTIDE SEQUENCE [LARGE SCALE GENOMIC DNA]</scope>
    <source>
        <strain evidence="1 2">DSM 24436</strain>
    </source>
</reference>
<dbReference type="InterPro" id="IPR012674">
    <property type="entry name" value="Calycin"/>
</dbReference>
<evidence type="ECO:0000313" key="2">
    <source>
        <dbReference type="Proteomes" id="UP000767854"/>
    </source>
</evidence>
<evidence type="ECO:0000313" key="1">
    <source>
        <dbReference type="EMBL" id="MBM7560954.1"/>
    </source>
</evidence>
<dbReference type="Pfam" id="PF09148">
    <property type="entry name" value="DUF1934"/>
    <property type="match status" value="1"/>
</dbReference>